<evidence type="ECO:0000313" key="2">
    <source>
        <dbReference type="EMBL" id="KAJ1184299.1"/>
    </source>
</evidence>
<dbReference type="AlphaFoldDB" id="A0AAV7U8D6"/>
<proteinExistence type="predicted"/>
<accession>A0AAV7U8D6</accession>
<keyword evidence="3" id="KW-1185">Reference proteome</keyword>
<reference evidence="2" key="1">
    <citation type="journal article" date="2022" name="bioRxiv">
        <title>Sequencing and chromosome-scale assembly of the giantPleurodeles waltlgenome.</title>
        <authorList>
            <person name="Brown T."/>
            <person name="Elewa A."/>
            <person name="Iarovenko S."/>
            <person name="Subramanian E."/>
            <person name="Araus A.J."/>
            <person name="Petzold A."/>
            <person name="Susuki M."/>
            <person name="Suzuki K.-i.T."/>
            <person name="Hayashi T."/>
            <person name="Toyoda A."/>
            <person name="Oliveira C."/>
            <person name="Osipova E."/>
            <person name="Leigh N.D."/>
            <person name="Simon A."/>
            <person name="Yun M.H."/>
        </authorList>
    </citation>
    <scope>NUCLEOTIDE SEQUENCE</scope>
    <source>
        <strain evidence="2">20211129_DDA</strain>
        <tissue evidence="2">Liver</tissue>
    </source>
</reference>
<feature type="compositionally biased region" description="Basic and acidic residues" evidence="1">
    <location>
        <begin position="38"/>
        <end position="47"/>
    </location>
</feature>
<feature type="region of interest" description="Disordered" evidence="1">
    <location>
        <begin position="35"/>
        <end position="57"/>
    </location>
</feature>
<protein>
    <submittedName>
        <fullName evidence="2">Uncharacterized protein</fullName>
    </submittedName>
</protein>
<evidence type="ECO:0000313" key="3">
    <source>
        <dbReference type="Proteomes" id="UP001066276"/>
    </source>
</evidence>
<dbReference type="Proteomes" id="UP001066276">
    <property type="component" value="Chromosome 3_1"/>
</dbReference>
<evidence type="ECO:0000256" key="1">
    <source>
        <dbReference type="SAM" id="MobiDB-lite"/>
    </source>
</evidence>
<gene>
    <name evidence="2" type="ORF">NDU88_001107</name>
</gene>
<sequence length="115" mass="12568">MNPTILRPHPKYLQTGLESADLSALESPIIKHCARRRVPTDRREETPRSGLVAPRSSARGGQVEKCQCAVLSWRSMAPLFAKKTQVIMHFGANNSLDGNTRFFVSPPGAGLALAQ</sequence>
<organism evidence="2 3">
    <name type="scientific">Pleurodeles waltl</name>
    <name type="common">Iberian ribbed newt</name>
    <dbReference type="NCBI Taxonomy" id="8319"/>
    <lineage>
        <taxon>Eukaryota</taxon>
        <taxon>Metazoa</taxon>
        <taxon>Chordata</taxon>
        <taxon>Craniata</taxon>
        <taxon>Vertebrata</taxon>
        <taxon>Euteleostomi</taxon>
        <taxon>Amphibia</taxon>
        <taxon>Batrachia</taxon>
        <taxon>Caudata</taxon>
        <taxon>Salamandroidea</taxon>
        <taxon>Salamandridae</taxon>
        <taxon>Pleurodelinae</taxon>
        <taxon>Pleurodeles</taxon>
    </lineage>
</organism>
<comment type="caution">
    <text evidence="2">The sequence shown here is derived from an EMBL/GenBank/DDBJ whole genome shotgun (WGS) entry which is preliminary data.</text>
</comment>
<name>A0AAV7U8D6_PLEWA</name>
<dbReference type="EMBL" id="JANPWB010000005">
    <property type="protein sequence ID" value="KAJ1184299.1"/>
    <property type="molecule type" value="Genomic_DNA"/>
</dbReference>